<dbReference type="Gene3D" id="3.10.180.10">
    <property type="entry name" value="2,3-Dihydroxybiphenyl 1,2-Dioxygenase, domain 1"/>
    <property type="match status" value="1"/>
</dbReference>
<name>A0A6P2CAR5_9ACTN</name>
<evidence type="ECO:0008006" key="3">
    <source>
        <dbReference type="Google" id="ProtNLM"/>
    </source>
</evidence>
<dbReference type="Proteomes" id="UP000460272">
    <property type="component" value="Unassembled WGS sequence"/>
</dbReference>
<evidence type="ECO:0000313" key="1">
    <source>
        <dbReference type="EMBL" id="TVZ07446.1"/>
    </source>
</evidence>
<evidence type="ECO:0000313" key="2">
    <source>
        <dbReference type="Proteomes" id="UP000460272"/>
    </source>
</evidence>
<organism evidence="1 2">
    <name type="scientific">Trebonia kvetii</name>
    <dbReference type="NCBI Taxonomy" id="2480626"/>
    <lineage>
        <taxon>Bacteria</taxon>
        <taxon>Bacillati</taxon>
        <taxon>Actinomycetota</taxon>
        <taxon>Actinomycetes</taxon>
        <taxon>Streptosporangiales</taxon>
        <taxon>Treboniaceae</taxon>
        <taxon>Trebonia</taxon>
    </lineage>
</organism>
<accession>A0A6P2CAR5</accession>
<dbReference type="InterPro" id="IPR029068">
    <property type="entry name" value="Glyas_Bleomycin-R_OHBP_Dase"/>
</dbReference>
<dbReference type="OrthoDB" id="4578369at2"/>
<dbReference type="SUPFAM" id="SSF54593">
    <property type="entry name" value="Glyoxalase/Bleomycin resistance protein/Dihydroxybiphenyl dioxygenase"/>
    <property type="match status" value="1"/>
</dbReference>
<comment type="caution">
    <text evidence="1">The sequence shown here is derived from an EMBL/GenBank/DDBJ whole genome shotgun (WGS) entry which is preliminary data.</text>
</comment>
<dbReference type="Pfam" id="PF13669">
    <property type="entry name" value="Glyoxalase_4"/>
    <property type="match status" value="1"/>
</dbReference>
<dbReference type="EMBL" id="RPFW01000001">
    <property type="protein sequence ID" value="TVZ07446.1"/>
    <property type="molecule type" value="Genomic_DNA"/>
</dbReference>
<keyword evidence="2" id="KW-1185">Reference proteome</keyword>
<dbReference type="AlphaFoldDB" id="A0A6P2CAR5"/>
<reference evidence="1 2" key="1">
    <citation type="submission" date="2018-11" db="EMBL/GenBank/DDBJ databases">
        <title>Trebonia kvetii gen.nov., sp.nov., a novel acidophilic actinobacterium, and proposal of the new actinobacterial family Treboniaceae fam. nov.</title>
        <authorList>
            <person name="Rapoport D."/>
            <person name="Sagova-Mareckova M."/>
            <person name="Sedlacek I."/>
            <person name="Provaznik J."/>
            <person name="Kralova S."/>
            <person name="Pavlinic D."/>
            <person name="Benes V."/>
            <person name="Kopecky J."/>
        </authorList>
    </citation>
    <scope>NUCLEOTIDE SEQUENCE [LARGE SCALE GENOMIC DNA]</scope>
    <source>
        <strain evidence="1 2">15Tr583</strain>
    </source>
</reference>
<proteinExistence type="predicted"/>
<sequence length="169" mass="17730">MQIGYVTDDIDAAASYLESKFGTIECVKHFKSSLGRGNPDAAPGSFVVVDGVTAEEWLIDVALVNAGATNLEIIRPLGGAVDLYRGAIRPGVPATVHHLGFRIDDFDAASEVVAASGMTWKQFGRSGDVRFGYLDATATLGHFIEVMELGPEGAGMFAGLQAASNAARP</sequence>
<gene>
    <name evidence="1" type="ORF">EAS64_04730</name>
</gene>
<protein>
    <recommendedName>
        <fullName evidence="3">VOC family protein</fullName>
    </recommendedName>
</protein>